<evidence type="ECO:0000313" key="1">
    <source>
        <dbReference type="EMBL" id="KXO98954.1"/>
    </source>
</evidence>
<keyword evidence="4" id="KW-1185">Reference proteome</keyword>
<dbReference type="EMBL" id="LSRF01000008">
    <property type="protein sequence ID" value="KXP14026.1"/>
    <property type="molecule type" value="Genomic_DNA"/>
</dbReference>
<reference evidence="3" key="1">
    <citation type="submission" date="2016-02" db="EMBL/GenBank/DDBJ databases">
        <authorList>
            <person name="Wen L."/>
            <person name="He K."/>
            <person name="Yang H."/>
        </authorList>
    </citation>
    <scope>NUCLEOTIDE SEQUENCE [LARGE SCALE GENOMIC DNA]</scope>
    <source>
        <strain evidence="3">JCM 15929</strain>
    </source>
</reference>
<proteinExistence type="predicted"/>
<name>A0A138AUG9_9ACTN</name>
<comment type="caution">
    <text evidence="2">The sequence shown here is derived from an EMBL/GenBank/DDBJ whole genome shotgun (WGS) entry which is preliminary data.</text>
</comment>
<organism evidence="2 3">
    <name type="scientific">Tsukamurella pseudospumae</name>
    <dbReference type="NCBI Taxonomy" id="239498"/>
    <lineage>
        <taxon>Bacteria</taxon>
        <taxon>Bacillati</taxon>
        <taxon>Actinomycetota</taxon>
        <taxon>Actinomycetes</taxon>
        <taxon>Mycobacteriales</taxon>
        <taxon>Tsukamurellaceae</taxon>
        <taxon>Tsukamurella</taxon>
    </lineage>
</organism>
<accession>A0A138AUG9</accession>
<reference evidence="2" key="2">
    <citation type="submission" date="2016-02" db="EMBL/GenBank/DDBJ databases">
        <authorList>
            <person name="Teng J.L."/>
            <person name="Yang Y."/>
            <person name="Huang Y."/>
            <person name="Guo F."/>
            <person name="Wei W."/>
            <person name="Chen J.H."/>
            <person name="Wong S.Y."/>
            <person name="Lau S.K."/>
            <person name="Woo P.C."/>
        </authorList>
    </citation>
    <scope>NUCLEOTIDE SEQUENCE</scope>
    <source>
        <strain evidence="2">JCM 15929</strain>
    </source>
</reference>
<dbReference type="EMBL" id="LSRE01000011">
    <property type="protein sequence ID" value="KXO98954.1"/>
    <property type="molecule type" value="Genomic_DNA"/>
</dbReference>
<sequence length="116" mass="12720">MPDPNCRTFEQDDRSLRITPLYMGDADRELREPLPELALLAWAALPRTLEDLVRGEGVPAVQRVLRPAQRNLRRKVQVVGYTVDPDAPDGEGTTETIAWAGISCPSIGVAIALPTT</sequence>
<evidence type="ECO:0000313" key="4">
    <source>
        <dbReference type="Proteomes" id="UP000070409"/>
    </source>
</evidence>
<reference evidence="1 4" key="3">
    <citation type="submission" date="2016-02" db="EMBL/GenBank/DDBJ databases">
        <authorList>
            <person name="Teng J.L."/>
            <person name="Tang Y."/>
            <person name="Huang Y."/>
            <person name="Guo F."/>
            <person name="Wei W."/>
            <person name="Chen J.H."/>
            <person name="Wong S.Y."/>
            <person name="Lau S.K."/>
            <person name="Woo P.C."/>
        </authorList>
    </citation>
    <scope>NUCLEOTIDE SEQUENCE [LARGE SCALE GENOMIC DNA]</scope>
    <source>
        <strain evidence="1 4">JCM 13375</strain>
    </source>
</reference>
<gene>
    <name evidence="2" type="ORF">AXK60_22480</name>
    <name evidence="1" type="ORF">AXK61_18610</name>
</gene>
<evidence type="ECO:0000313" key="2">
    <source>
        <dbReference type="EMBL" id="KXP14026.1"/>
    </source>
</evidence>
<evidence type="ECO:0000313" key="3">
    <source>
        <dbReference type="Proteomes" id="UP000070258"/>
    </source>
</evidence>
<dbReference type="Proteomes" id="UP000070409">
    <property type="component" value="Unassembled WGS sequence"/>
</dbReference>
<dbReference type="AlphaFoldDB" id="A0A138AUG9"/>
<dbReference type="Proteomes" id="UP000070258">
    <property type="component" value="Unassembled WGS sequence"/>
</dbReference>
<protein>
    <submittedName>
        <fullName evidence="2">Uncharacterized protein</fullName>
    </submittedName>
</protein>